<dbReference type="PROSITE" id="PS50043">
    <property type="entry name" value="HTH_LUXR_2"/>
    <property type="match status" value="1"/>
</dbReference>
<dbReference type="PROSITE" id="PS00622">
    <property type="entry name" value="HTH_LUXR_1"/>
    <property type="match status" value="1"/>
</dbReference>
<dbReference type="PANTHER" id="PTHR43214">
    <property type="entry name" value="TWO-COMPONENT RESPONSE REGULATOR"/>
    <property type="match status" value="1"/>
</dbReference>
<dbReference type="GO" id="GO:0003677">
    <property type="term" value="F:DNA binding"/>
    <property type="evidence" value="ECO:0007669"/>
    <property type="project" value="UniProtKB-KW"/>
</dbReference>
<dbReference type="InterPro" id="IPR000792">
    <property type="entry name" value="Tscrpt_reg_LuxR_C"/>
</dbReference>
<comment type="caution">
    <text evidence="3">The sequence shown here is derived from an EMBL/GenBank/DDBJ whole genome shotgun (WGS) entry which is preliminary data.</text>
</comment>
<dbReference type="OrthoDB" id="7826527at2"/>
<dbReference type="GO" id="GO:0006355">
    <property type="term" value="P:regulation of DNA-templated transcription"/>
    <property type="evidence" value="ECO:0007669"/>
    <property type="project" value="InterPro"/>
</dbReference>
<name>A0A6L3TAV7_9HYPH</name>
<dbReference type="InterPro" id="IPR016032">
    <property type="entry name" value="Sig_transdc_resp-reg_C-effctor"/>
</dbReference>
<accession>A0A6L3TAV7</accession>
<dbReference type="PRINTS" id="PR00038">
    <property type="entry name" value="HTHLUXR"/>
</dbReference>
<dbReference type="PANTHER" id="PTHR43214:SF42">
    <property type="entry name" value="TRANSCRIPTIONAL REGULATORY PROTEIN DESR"/>
    <property type="match status" value="1"/>
</dbReference>
<feature type="domain" description="HTH luxR-type" evidence="2">
    <location>
        <begin position="143"/>
        <end position="208"/>
    </location>
</feature>
<sequence length="214" mass="23325">MLRATRYSVEAEALNVSEAVLRLPERAGRMLILVASSGREGETIPVDLAQRCGETKLVLLINREDCATIPEDLCEAASAIVDQTVSTETLQQILELIFSGLTVQMPGISARWKPRPRPELGPTEGSHGTLTGRQAVVASSREQIMTVHKLSPREIDVLKHLAGGASNKIIARACDLAEATVKIHVKNVLRKLKTQNRTQAALWAIEHGIRAQSL</sequence>
<dbReference type="AlphaFoldDB" id="A0A6L3TAV7"/>
<gene>
    <name evidence="3" type="ORF">F6X53_04520</name>
</gene>
<organism evidence="3 4">
    <name type="scientific">Methylobacterium soli</name>
    <dbReference type="NCBI Taxonomy" id="553447"/>
    <lineage>
        <taxon>Bacteria</taxon>
        <taxon>Pseudomonadati</taxon>
        <taxon>Pseudomonadota</taxon>
        <taxon>Alphaproteobacteria</taxon>
        <taxon>Hyphomicrobiales</taxon>
        <taxon>Methylobacteriaceae</taxon>
        <taxon>Methylobacterium</taxon>
    </lineage>
</organism>
<evidence type="ECO:0000259" key="2">
    <source>
        <dbReference type="PROSITE" id="PS50043"/>
    </source>
</evidence>
<dbReference type="CDD" id="cd06170">
    <property type="entry name" value="LuxR_C_like"/>
    <property type="match status" value="1"/>
</dbReference>
<dbReference type="EMBL" id="VZZK01000003">
    <property type="protein sequence ID" value="KAB1081027.1"/>
    <property type="molecule type" value="Genomic_DNA"/>
</dbReference>
<keyword evidence="1" id="KW-0238">DNA-binding</keyword>
<reference evidence="3 4" key="1">
    <citation type="submission" date="2019-09" db="EMBL/GenBank/DDBJ databases">
        <title>YIM 48816 draft genome.</title>
        <authorList>
            <person name="Jiang L."/>
        </authorList>
    </citation>
    <scope>NUCLEOTIDE SEQUENCE [LARGE SCALE GENOMIC DNA]</scope>
    <source>
        <strain evidence="3 4">YIM 48816</strain>
    </source>
</reference>
<evidence type="ECO:0000313" key="3">
    <source>
        <dbReference type="EMBL" id="KAB1081027.1"/>
    </source>
</evidence>
<evidence type="ECO:0000256" key="1">
    <source>
        <dbReference type="ARBA" id="ARBA00023125"/>
    </source>
</evidence>
<proteinExistence type="predicted"/>
<dbReference type="Pfam" id="PF00196">
    <property type="entry name" value="GerE"/>
    <property type="match status" value="1"/>
</dbReference>
<dbReference type="InterPro" id="IPR036388">
    <property type="entry name" value="WH-like_DNA-bd_sf"/>
</dbReference>
<evidence type="ECO:0000313" key="4">
    <source>
        <dbReference type="Proteomes" id="UP000474159"/>
    </source>
</evidence>
<dbReference type="SMART" id="SM00421">
    <property type="entry name" value="HTH_LUXR"/>
    <property type="match status" value="1"/>
</dbReference>
<dbReference type="InterPro" id="IPR039420">
    <property type="entry name" value="WalR-like"/>
</dbReference>
<dbReference type="Gene3D" id="1.10.10.10">
    <property type="entry name" value="Winged helix-like DNA-binding domain superfamily/Winged helix DNA-binding domain"/>
    <property type="match status" value="1"/>
</dbReference>
<protein>
    <submittedName>
        <fullName evidence="3">Response regulator transcription factor</fullName>
    </submittedName>
</protein>
<keyword evidence="4" id="KW-1185">Reference proteome</keyword>
<dbReference type="SUPFAM" id="SSF46894">
    <property type="entry name" value="C-terminal effector domain of the bipartite response regulators"/>
    <property type="match status" value="1"/>
</dbReference>
<dbReference type="Proteomes" id="UP000474159">
    <property type="component" value="Unassembled WGS sequence"/>
</dbReference>